<evidence type="ECO:0000313" key="4">
    <source>
        <dbReference type="Proteomes" id="UP001250932"/>
    </source>
</evidence>
<dbReference type="PANTHER" id="PTHR30469">
    <property type="entry name" value="MULTIDRUG RESISTANCE PROTEIN MDTA"/>
    <property type="match status" value="1"/>
</dbReference>
<dbReference type="Gene3D" id="1.10.287.470">
    <property type="entry name" value="Helix hairpin bin"/>
    <property type="match status" value="1"/>
</dbReference>
<dbReference type="EMBL" id="JAQOUE010000001">
    <property type="protein sequence ID" value="MDT7042958.1"/>
    <property type="molecule type" value="Genomic_DNA"/>
</dbReference>
<dbReference type="RefSeq" id="WP_313833432.1">
    <property type="nucleotide sequence ID" value="NZ_JAQOUE010000001.1"/>
</dbReference>
<gene>
    <name evidence="3" type="ORF">PPG34_11390</name>
</gene>
<protein>
    <submittedName>
        <fullName evidence="3">Efflux RND transporter periplasmic adaptor subunit</fullName>
    </submittedName>
</protein>
<accession>A0ABU3K9I6</accession>
<dbReference type="Gene3D" id="2.40.420.20">
    <property type="match status" value="1"/>
</dbReference>
<proteinExistence type="inferred from homology"/>
<dbReference type="Gene3D" id="2.40.50.100">
    <property type="match status" value="1"/>
</dbReference>
<dbReference type="Gene3D" id="2.40.30.170">
    <property type="match status" value="1"/>
</dbReference>
<dbReference type="SUPFAM" id="SSF111369">
    <property type="entry name" value="HlyD-like secretion proteins"/>
    <property type="match status" value="1"/>
</dbReference>
<dbReference type="NCBIfam" id="TIGR01730">
    <property type="entry name" value="RND_mfp"/>
    <property type="match status" value="1"/>
</dbReference>
<organism evidence="3 4">
    <name type="scientific">Candidatus Nitronereus thalassa</name>
    <dbReference type="NCBI Taxonomy" id="3020898"/>
    <lineage>
        <taxon>Bacteria</taxon>
        <taxon>Pseudomonadati</taxon>
        <taxon>Nitrospirota</taxon>
        <taxon>Nitrospiria</taxon>
        <taxon>Nitrospirales</taxon>
        <taxon>Nitrospiraceae</taxon>
        <taxon>Candidatus Nitronereus</taxon>
    </lineage>
</organism>
<feature type="compositionally biased region" description="Polar residues" evidence="2">
    <location>
        <begin position="402"/>
        <end position="411"/>
    </location>
</feature>
<comment type="caution">
    <text evidence="3">The sequence shown here is derived from an EMBL/GenBank/DDBJ whole genome shotgun (WGS) entry which is preliminary data.</text>
</comment>
<dbReference type="Proteomes" id="UP001250932">
    <property type="component" value="Unassembled WGS sequence"/>
</dbReference>
<dbReference type="InterPro" id="IPR006143">
    <property type="entry name" value="RND_pump_MFP"/>
</dbReference>
<keyword evidence="4" id="KW-1185">Reference proteome</keyword>
<name>A0ABU3K9I6_9BACT</name>
<sequence length="411" mass="45256">MSLTPPTISPRFRWGLKIVLPLGILLLAAGIAFSLVKTAPHPERKAKSRQASLVDTINITLATHPVMIEAWGSVQPAHRTTLRAQVIGEITKVSPELSPGGRFSKGETILRLNPADYALAVRQRHTDLEKARAELLLEQGNQVVAKQEFDLLGEGISEREKTLVLRLPQLQSSQANIDAAKAALESAKLALSRTALKAPFDSTVLERHVDLGAYITTSSDIVTLVGTDEYWVELSIAQSQLRWIKIPASPDRTGSPVKLYHDAVWGKGTFRTGKVIRLLTDLETEGRMARVLVAIEDPLNLHTDHPEGPQVLLGSYLRAEIQGHEMEQVAKVDRNFVRDGDAVWLLTEHEALEIRQITVLYRGPSHVLISQGLQEGDRLIVTDVPSPTEGMPLRPMPPIATEPQNESNNGH</sequence>
<feature type="region of interest" description="Disordered" evidence="2">
    <location>
        <begin position="385"/>
        <end position="411"/>
    </location>
</feature>
<evidence type="ECO:0000256" key="1">
    <source>
        <dbReference type="ARBA" id="ARBA00009477"/>
    </source>
</evidence>
<evidence type="ECO:0000256" key="2">
    <source>
        <dbReference type="SAM" id="MobiDB-lite"/>
    </source>
</evidence>
<evidence type="ECO:0000313" key="3">
    <source>
        <dbReference type="EMBL" id="MDT7042958.1"/>
    </source>
</evidence>
<comment type="similarity">
    <text evidence="1">Belongs to the membrane fusion protein (MFP) (TC 8.A.1) family.</text>
</comment>
<dbReference type="PANTHER" id="PTHR30469:SF15">
    <property type="entry name" value="HLYD FAMILY OF SECRETION PROTEINS"/>
    <property type="match status" value="1"/>
</dbReference>
<reference evidence="3 4" key="1">
    <citation type="journal article" date="2023" name="ISME J.">
        <title>Cultivation and genomic characterization of novel and ubiquitous marine nitrite-oxidizing bacteria from the Nitrospirales.</title>
        <authorList>
            <person name="Mueller A.J."/>
            <person name="Daebeler A."/>
            <person name="Herbold C.W."/>
            <person name="Kirkegaard R.H."/>
            <person name="Daims H."/>
        </authorList>
    </citation>
    <scope>NUCLEOTIDE SEQUENCE [LARGE SCALE GENOMIC DNA]</scope>
    <source>
        <strain evidence="3 4">EB</strain>
    </source>
</reference>